<dbReference type="STRING" id="1817867.A3F83_12750"/>
<organism evidence="2 3">
    <name type="scientific">Candidatus Glassbacteria bacterium RIFCSPLOWO2_12_FULL_58_11</name>
    <dbReference type="NCBI Taxonomy" id="1817867"/>
    <lineage>
        <taxon>Bacteria</taxon>
        <taxon>Candidatus Glassiibacteriota</taxon>
    </lineage>
</organism>
<dbReference type="Gene3D" id="2.50.20.10">
    <property type="entry name" value="Lipoprotein localisation LolA/LolB/LppX"/>
    <property type="match status" value="1"/>
</dbReference>
<dbReference type="InterPro" id="IPR029046">
    <property type="entry name" value="LolA/LolB/LppX"/>
</dbReference>
<name>A0A1F5YLU6_9BACT</name>
<dbReference type="Proteomes" id="UP000179129">
    <property type="component" value="Unassembled WGS sequence"/>
</dbReference>
<evidence type="ECO:0000313" key="2">
    <source>
        <dbReference type="EMBL" id="OGG01023.1"/>
    </source>
</evidence>
<evidence type="ECO:0000313" key="3">
    <source>
        <dbReference type="Proteomes" id="UP000179129"/>
    </source>
</evidence>
<dbReference type="EMBL" id="MFIX01000229">
    <property type="protein sequence ID" value="OGG01023.1"/>
    <property type="molecule type" value="Genomic_DNA"/>
</dbReference>
<reference evidence="2 3" key="1">
    <citation type="journal article" date="2016" name="Nat. Commun.">
        <title>Thousands of microbial genomes shed light on interconnected biogeochemical processes in an aquifer system.</title>
        <authorList>
            <person name="Anantharaman K."/>
            <person name="Brown C.T."/>
            <person name="Hug L.A."/>
            <person name="Sharon I."/>
            <person name="Castelle C.J."/>
            <person name="Probst A.J."/>
            <person name="Thomas B.C."/>
            <person name="Singh A."/>
            <person name="Wilkins M.J."/>
            <person name="Karaoz U."/>
            <person name="Brodie E.L."/>
            <person name="Williams K.H."/>
            <person name="Hubbard S.S."/>
            <person name="Banfield J.F."/>
        </authorList>
    </citation>
    <scope>NUCLEOTIDE SEQUENCE [LARGE SCALE GENOMIC DNA]</scope>
</reference>
<comment type="caution">
    <text evidence="2">The sequence shown here is derived from an EMBL/GenBank/DDBJ whole genome shotgun (WGS) entry which is preliminary data.</text>
</comment>
<dbReference type="SUPFAM" id="SSF89392">
    <property type="entry name" value="Prokaryotic lipoproteins and lipoprotein localization factors"/>
    <property type="match status" value="1"/>
</dbReference>
<evidence type="ECO:0008006" key="4">
    <source>
        <dbReference type="Google" id="ProtNLM"/>
    </source>
</evidence>
<dbReference type="PANTHER" id="PTHR35869">
    <property type="entry name" value="OUTER-MEMBRANE LIPOPROTEIN CARRIER PROTEIN"/>
    <property type="match status" value="1"/>
</dbReference>
<protein>
    <recommendedName>
        <fullName evidence="4">Outer-membrane lipoprotein carrier protein</fullName>
    </recommendedName>
</protein>
<feature type="chain" id="PRO_5009522515" description="Outer-membrane lipoprotein carrier protein" evidence="1">
    <location>
        <begin position="24"/>
        <end position="221"/>
    </location>
</feature>
<dbReference type="InterPro" id="IPR004564">
    <property type="entry name" value="OM_lipoprot_carrier_LolA-like"/>
</dbReference>
<dbReference type="PANTHER" id="PTHR35869:SF1">
    <property type="entry name" value="OUTER-MEMBRANE LIPOPROTEIN CARRIER PROTEIN"/>
    <property type="match status" value="1"/>
</dbReference>
<sequence length="221" mass="25084">MHGIFRSLTAGLFITLLAAPVSRAESPLTFEEVLQGIDRYYAGFSSFKASFTQLVEVPALEKSERFNGTLYFLKPEYLRLEYRKPRGQLLVADGTWYWFYMPQEDVPQAMRAPMGEGVEGPRYVLGGQMSRRFSGTMVGREPRGGAESYVLDLEPLAPTNFYKTLRAWVDSRTFATRAVRYLDESGNFNTFDLSDFEQNAEFSSGKFNFTPPPGTQILDEN</sequence>
<keyword evidence="1" id="KW-0732">Signal</keyword>
<gene>
    <name evidence="2" type="ORF">A3F83_12750</name>
</gene>
<dbReference type="CDD" id="cd16325">
    <property type="entry name" value="LolA"/>
    <property type="match status" value="1"/>
</dbReference>
<evidence type="ECO:0000256" key="1">
    <source>
        <dbReference type="SAM" id="SignalP"/>
    </source>
</evidence>
<dbReference type="AlphaFoldDB" id="A0A1F5YLU6"/>
<proteinExistence type="predicted"/>
<dbReference type="Pfam" id="PF03548">
    <property type="entry name" value="LolA"/>
    <property type="match status" value="1"/>
</dbReference>
<accession>A0A1F5YLU6</accession>
<feature type="signal peptide" evidence="1">
    <location>
        <begin position="1"/>
        <end position="23"/>
    </location>
</feature>